<dbReference type="InterPro" id="IPR013087">
    <property type="entry name" value="Znf_C2H2_type"/>
</dbReference>
<dbReference type="FunFam" id="3.30.160.60:FF:000125">
    <property type="entry name" value="Putative zinc finger protein 143"/>
    <property type="match status" value="1"/>
</dbReference>
<dbReference type="PROSITE" id="PS50157">
    <property type="entry name" value="ZINC_FINGER_C2H2_2"/>
    <property type="match status" value="5"/>
</dbReference>
<evidence type="ECO:0000256" key="11">
    <source>
        <dbReference type="ARBA" id="ARBA00023242"/>
    </source>
</evidence>
<comment type="subcellular location">
    <subcellularLocation>
        <location evidence="2">Nucleus</location>
    </subcellularLocation>
</comment>
<comment type="similarity">
    <text evidence="3">Belongs to the krueppel C2H2-type zinc-finger protein family.</text>
</comment>
<name>A0A1E4SHX8_9ASCO</name>
<evidence type="ECO:0000256" key="7">
    <source>
        <dbReference type="ARBA" id="ARBA00022833"/>
    </source>
</evidence>
<dbReference type="GeneID" id="30981786"/>
<feature type="region of interest" description="Disordered" evidence="13">
    <location>
        <begin position="1"/>
        <end position="21"/>
    </location>
</feature>
<dbReference type="STRING" id="984487.A0A1E4SHX8"/>
<feature type="compositionally biased region" description="Polar residues" evidence="13">
    <location>
        <begin position="1"/>
        <end position="15"/>
    </location>
</feature>
<dbReference type="OrthoDB" id="3437960at2759"/>
<dbReference type="Gene3D" id="3.30.160.60">
    <property type="entry name" value="Classic Zinc Finger"/>
    <property type="match status" value="4"/>
</dbReference>
<evidence type="ECO:0000256" key="10">
    <source>
        <dbReference type="ARBA" id="ARBA00023163"/>
    </source>
</evidence>
<evidence type="ECO:0000256" key="6">
    <source>
        <dbReference type="ARBA" id="ARBA00022771"/>
    </source>
</evidence>
<dbReference type="SMART" id="SM00355">
    <property type="entry name" value="ZnF_C2H2"/>
    <property type="match status" value="7"/>
</dbReference>
<evidence type="ECO:0000256" key="4">
    <source>
        <dbReference type="ARBA" id="ARBA00022723"/>
    </source>
</evidence>
<feature type="domain" description="C2H2-type" evidence="14">
    <location>
        <begin position="638"/>
        <end position="666"/>
    </location>
</feature>
<evidence type="ECO:0000259" key="14">
    <source>
        <dbReference type="PROSITE" id="PS50157"/>
    </source>
</evidence>
<accession>A0A1E4SHX8</accession>
<proteinExistence type="inferred from homology"/>
<evidence type="ECO:0000313" key="16">
    <source>
        <dbReference type="Proteomes" id="UP000094285"/>
    </source>
</evidence>
<keyword evidence="9" id="KW-0238">DNA-binding</keyword>
<dbReference type="AlphaFoldDB" id="A0A1E4SHX8"/>
<evidence type="ECO:0000256" key="3">
    <source>
        <dbReference type="ARBA" id="ARBA00006991"/>
    </source>
</evidence>
<feature type="domain" description="C2H2-type" evidence="14">
    <location>
        <begin position="723"/>
        <end position="747"/>
    </location>
</feature>
<evidence type="ECO:0000313" key="15">
    <source>
        <dbReference type="EMBL" id="ODV79032.1"/>
    </source>
</evidence>
<feature type="domain" description="C2H2-type" evidence="14">
    <location>
        <begin position="751"/>
        <end position="778"/>
    </location>
</feature>
<dbReference type="Proteomes" id="UP000094285">
    <property type="component" value="Unassembled WGS sequence"/>
</dbReference>
<keyword evidence="11" id="KW-0539">Nucleus</keyword>
<sequence length="793" mass="89647">MGPEVSSRSVRSTLQAEAPMSLNEPLNNQVFTHGYVHGHIHKHKDHTHIHGHIHNHDHDHQVQESRLGNNGGNDIGKMLENAEDCKQFEELAYCKDIFCDELDDCFFLSCDSTKKLANGGSCDADGSYLATESTCCDDSRCVEIHSRGDDHEGEHDITCCDDENCLELRSSHPNLDSDCSVYDDDCLPDCCDGANSSTEHIHCSNKHQDICEPQLSKRPIFENLITNVHQNLNLIPELYENKSLNVDNNIDESNSRKRRKVDDAKDFEIHFPHACHPAPESNTLSLKSSNELTNKEYYASRDKTSHNHIRQSCFHTTIPNSSTGSFNVDDLMLDFDFYVQFNTFNQYLNNNLGITQGSHQDLAGSSYGSSIENVKSRKVSENKHLLSTPMGPQLELMNKFSPSAERSIPSETSSDNLSVTATSAYPCQWDNCFRKVTDDTFMKHLIDQHIRQDYGVPEPPTSINPKATSYLCEWNDCNYMDNSFNSFVDHLNVHKDQLHAQFPVNNYSTGSSQYIPTLDSQSQFLLTPSSTISSPVLKDVQGMTSDANNMNSTDLKAIKDQNQLNITSLKIMPQKRKSPPTHSSESKWPHVCKWDVGTDANGNPVACNRVHETDGELQEHLIKDHIGSGKPIYHCKWIGCERHNGKSFNQRQKLFRHIHIHTNYKPCKCDICGASFAVESILKQHMRTHSGEKPFSCSICGKQFATSSSLSIHKRVHSGEKPLQCKWPGCNKCFRESSNLTKHMRTHYKTFHCEICGEEFDKKPNYTKHMKLHKSKCTINEPIAGHTGVKIEI</sequence>
<keyword evidence="10" id="KW-0804">Transcription</keyword>
<dbReference type="InterPro" id="IPR036236">
    <property type="entry name" value="Znf_C2H2_sf"/>
</dbReference>
<dbReference type="GO" id="GO:0000981">
    <property type="term" value="F:DNA-binding transcription factor activity, RNA polymerase II-specific"/>
    <property type="evidence" value="ECO:0007669"/>
    <property type="project" value="UniProtKB-ARBA"/>
</dbReference>
<dbReference type="FunFam" id="3.30.160.60:FF:000630">
    <property type="entry name" value="Zinc finger protein 180"/>
    <property type="match status" value="1"/>
</dbReference>
<dbReference type="GO" id="GO:0000978">
    <property type="term" value="F:RNA polymerase II cis-regulatory region sequence-specific DNA binding"/>
    <property type="evidence" value="ECO:0007669"/>
    <property type="project" value="TreeGrafter"/>
</dbReference>
<keyword evidence="16" id="KW-1185">Reference proteome</keyword>
<feature type="domain" description="C2H2-type" evidence="14">
    <location>
        <begin position="695"/>
        <end position="722"/>
    </location>
</feature>
<dbReference type="EMBL" id="KV453912">
    <property type="protein sequence ID" value="ODV79032.1"/>
    <property type="molecule type" value="Genomic_DNA"/>
</dbReference>
<keyword evidence="8" id="KW-0805">Transcription regulation</keyword>
<evidence type="ECO:0000256" key="8">
    <source>
        <dbReference type="ARBA" id="ARBA00023015"/>
    </source>
</evidence>
<evidence type="ECO:0000256" key="13">
    <source>
        <dbReference type="SAM" id="MobiDB-lite"/>
    </source>
</evidence>
<dbReference type="GO" id="GO:0007224">
    <property type="term" value="P:smoothened signaling pathway"/>
    <property type="evidence" value="ECO:0007669"/>
    <property type="project" value="TreeGrafter"/>
</dbReference>
<evidence type="ECO:0000256" key="2">
    <source>
        <dbReference type="ARBA" id="ARBA00004123"/>
    </source>
</evidence>
<dbReference type="SUPFAM" id="SSF57667">
    <property type="entry name" value="beta-beta-alpha zinc fingers"/>
    <property type="match status" value="3"/>
</dbReference>
<evidence type="ECO:0000256" key="1">
    <source>
        <dbReference type="ARBA" id="ARBA00003767"/>
    </source>
</evidence>
<gene>
    <name evidence="15" type="ORF">CANTADRAFT_26105</name>
</gene>
<dbReference type="FunFam" id="3.30.160.60:FF:000966">
    <property type="entry name" value="ZFP90 zinc finger protein"/>
    <property type="match status" value="1"/>
</dbReference>
<keyword evidence="7" id="KW-0862">Zinc</keyword>
<protein>
    <recommendedName>
        <fullName evidence="14">C2H2-type domain-containing protein</fullName>
    </recommendedName>
</protein>
<evidence type="ECO:0000256" key="12">
    <source>
        <dbReference type="PROSITE-ProRule" id="PRU00042"/>
    </source>
</evidence>
<feature type="domain" description="C2H2-type" evidence="14">
    <location>
        <begin position="667"/>
        <end position="694"/>
    </location>
</feature>
<dbReference type="InterPro" id="IPR043359">
    <property type="entry name" value="GLI-like"/>
</dbReference>
<dbReference type="PANTHER" id="PTHR45718:SF6">
    <property type="entry name" value="ZINC FINGER PROTEIN GLI2"/>
    <property type="match status" value="1"/>
</dbReference>
<comment type="function">
    <text evidence="1">May be involved in transcriptional regulation.</text>
</comment>
<keyword evidence="6 12" id="KW-0863">Zinc-finger</keyword>
<keyword evidence="5" id="KW-0677">Repeat</keyword>
<dbReference type="GO" id="GO:0008270">
    <property type="term" value="F:zinc ion binding"/>
    <property type="evidence" value="ECO:0007669"/>
    <property type="project" value="UniProtKB-KW"/>
</dbReference>
<evidence type="ECO:0000256" key="9">
    <source>
        <dbReference type="ARBA" id="ARBA00023125"/>
    </source>
</evidence>
<reference evidence="16" key="1">
    <citation type="submission" date="2016-05" db="EMBL/GenBank/DDBJ databases">
        <title>Comparative genomics of biotechnologically important yeasts.</title>
        <authorList>
            <consortium name="DOE Joint Genome Institute"/>
            <person name="Riley R."/>
            <person name="Haridas S."/>
            <person name="Wolfe K.H."/>
            <person name="Lopes M.R."/>
            <person name="Hittinger C.T."/>
            <person name="Goker M."/>
            <person name="Salamov A."/>
            <person name="Wisecaver J."/>
            <person name="Long T.M."/>
            <person name="Aerts A.L."/>
            <person name="Barry K."/>
            <person name="Choi C."/>
            <person name="Clum A."/>
            <person name="Coughlan A.Y."/>
            <person name="Deshpande S."/>
            <person name="Douglass A.P."/>
            <person name="Hanson S.J."/>
            <person name="Klenk H.-P."/>
            <person name="Labutti K."/>
            <person name="Lapidus A."/>
            <person name="Lindquist E."/>
            <person name="Lipzen A."/>
            <person name="Meier-Kolthoff J.P."/>
            <person name="Ohm R.A."/>
            <person name="Otillar R.P."/>
            <person name="Pangilinan J."/>
            <person name="Peng Y."/>
            <person name="Rokas A."/>
            <person name="Rosa C.A."/>
            <person name="Scheuner C."/>
            <person name="Sibirny A.A."/>
            <person name="Slot J.C."/>
            <person name="Stielow J.B."/>
            <person name="Sun H."/>
            <person name="Kurtzman C.P."/>
            <person name="Blackwell M."/>
            <person name="Grigoriev I.V."/>
            <person name="Jeffries T.W."/>
        </authorList>
    </citation>
    <scope>NUCLEOTIDE SEQUENCE [LARGE SCALE GENOMIC DNA]</scope>
    <source>
        <strain evidence="16">NRRL Y-17324</strain>
    </source>
</reference>
<keyword evidence="4" id="KW-0479">Metal-binding</keyword>
<evidence type="ECO:0000256" key="5">
    <source>
        <dbReference type="ARBA" id="ARBA00022737"/>
    </source>
</evidence>
<dbReference type="PROSITE" id="PS00028">
    <property type="entry name" value="ZINC_FINGER_C2H2_1"/>
    <property type="match status" value="4"/>
</dbReference>
<dbReference type="Gene3D" id="6.10.140.370">
    <property type="match status" value="1"/>
</dbReference>
<dbReference type="RefSeq" id="XP_020064154.1">
    <property type="nucleotide sequence ID" value="XM_020207649.1"/>
</dbReference>
<dbReference type="PANTHER" id="PTHR45718">
    <property type="entry name" value="TRANSCRIPTIONAL ACTIVATOR CUBITUS INTERRUPTUS"/>
    <property type="match status" value="1"/>
</dbReference>
<dbReference type="GO" id="GO:0005634">
    <property type="term" value="C:nucleus"/>
    <property type="evidence" value="ECO:0007669"/>
    <property type="project" value="UniProtKB-SubCell"/>
</dbReference>
<organism evidence="15 16">
    <name type="scientific">Suhomyces tanzawaensis NRRL Y-17324</name>
    <dbReference type="NCBI Taxonomy" id="984487"/>
    <lineage>
        <taxon>Eukaryota</taxon>
        <taxon>Fungi</taxon>
        <taxon>Dikarya</taxon>
        <taxon>Ascomycota</taxon>
        <taxon>Saccharomycotina</taxon>
        <taxon>Pichiomycetes</taxon>
        <taxon>Debaryomycetaceae</taxon>
        <taxon>Suhomyces</taxon>
    </lineage>
</organism>
<dbReference type="Pfam" id="PF00096">
    <property type="entry name" value="zf-C2H2"/>
    <property type="match status" value="4"/>
</dbReference>